<evidence type="ECO:0000256" key="6">
    <source>
        <dbReference type="ARBA" id="ARBA00023237"/>
    </source>
</evidence>
<dbReference type="PANTHER" id="PTHR34933:SF1">
    <property type="entry name" value="FLAGELLAR L-RING PROTEIN"/>
    <property type="match status" value="1"/>
</dbReference>
<keyword evidence="4 7" id="KW-0472">Membrane</keyword>
<name>A0A8J7V0M8_9PROT</name>
<dbReference type="EMBL" id="JAGMWN010000003">
    <property type="protein sequence ID" value="MBP5856951.1"/>
    <property type="molecule type" value="Genomic_DNA"/>
</dbReference>
<evidence type="ECO:0000256" key="3">
    <source>
        <dbReference type="ARBA" id="ARBA00022729"/>
    </source>
</evidence>
<accession>A0A8J7V0M8</accession>
<dbReference type="PANTHER" id="PTHR34933">
    <property type="entry name" value="FLAGELLAR L-RING PROTEIN"/>
    <property type="match status" value="1"/>
</dbReference>
<comment type="similarity">
    <text evidence="2 7">Belongs to the FlgH family.</text>
</comment>
<evidence type="ECO:0000256" key="1">
    <source>
        <dbReference type="ARBA" id="ARBA00002591"/>
    </source>
</evidence>
<dbReference type="HAMAP" id="MF_00415">
    <property type="entry name" value="FlgH"/>
    <property type="match status" value="1"/>
</dbReference>
<evidence type="ECO:0000256" key="4">
    <source>
        <dbReference type="ARBA" id="ARBA00023136"/>
    </source>
</evidence>
<keyword evidence="5 7" id="KW-0975">Bacterial flagellum</keyword>
<evidence type="ECO:0000313" key="9">
    <source>
        <dbReference type="Proteomes" id="UP000672602"/>
    </source>
</evidence>
<comment type="subcellular location">
    <subcellularLocation>
        <location evidence="7">Cell outer membrane</location>
    </subcellularLocation>
    <subcellularLocation>
        <location evidence="7">Bacterial flagellum basal body</location>
    </subcellularLocation>
</comment>
<protein>
    <recommendedName>
        <fullName evidence="7">Flagellar L-ring protein</fullName>
    </recommendedName>
    <alternativeName>
        <fullName evidence="7">Basal body L-ring protein</fullName>
    </alternativeName>
</protein>
<dbReference type="GO" id="GO:0071973">
    <property type="term" value="P:bacterial-type flagellum-dependent cell motility"/>
    <property type="evidence" value="ECO:0007669"/>
    <property type="project" value="InterPro"/>
</dbReference>
<comment type="subunit">
    <text evidence="7">The basal body constitutes a major portion of the flagellar organelle and consists of four rings (L,P,S, and M) mounted on a central rod.</text>
</comment>
<evidence type="ECO:0000256" key="7">
    <source>
        <dbReference type="HAMAP-Rule" id="MF_00415"/>
    </source>
</evidence>
<dbReference type="RefSeq" id="WP_210681527.1">
    <property type="nucleotide sequence ID" value="NZ_JAGMWN010000003.1"/>
</dbReference>
<keyword evidence="8" id="KW-0282">Flagellum</keyword>
<evidence type="ECO:0000256" key="2">
    <source>
        <dbReference type="ARBA" id="ARBA00006929"/>
    </source>
</evidence>
<keyword evidence="8" id="KW-0969">Cilium</keyword>
<dbReference type="InterPro" id="IPR000527">
    <property type="entry name" value="Flag_Lring"/>
</dbReference>
<dbReference type="GO" id="GO:0009279">
    <property type="term" value="C:cell outer membrane"/>
    <property type="evidence" value="ECO:0007669"/>
    <property type="project" value="UniProtKB-SubCell"/>
</dbReference>
<dbReference type="Pfam" id="PF02107">
    <property type="entry name" value="FlgH"/>
    <property type="match status" value="1"/>
</dbReference>
<dbReference type="NCBIfam" id="NF001305">
    <property type="entry name" value="PRK00249.1-5"/>
    <property type="match status" value="1"/>
</dbReference>
<evidence type="ECO:0000256" key="5">
    <source>
        <dbReference type="ARBA" id="ARBA00023143"/>
    </source>
</evidence>
<comment type="caution">
    <text evidence="8">The sequence shown here is derived from an EMBL/GenBank/DDBJ whole genome shotgun (WGS) entry which is preliminary data.</text>
</comment>
<organism evidence="8 9">
    <name type="scientific">Marivibrio halodurans</name>
    <dbReference type="NCBI Taxonomy" id="2039722"/>
    <lineage>
        <taxon>Bacteria</taxon>
        <taxon>Pseudomonadati</taxon>
        <taxon>Pseudomonadota</taxon>
        <taxon>Alphaproteobacteria</taxon>
        <taxon>Rhodospirillales</taxon>
        <taxon>Rhodospirillaceae</taxon>
        <taxon>Marivibrio</taxon>
    </lineage>
</organism>
<evidence type="ECO:0000313" key="8">
    <source>
        <dbReference type="EMBL" id="MBP5856951.1"/>
    </source>
</evidence>
<keyword evidence="6 7" id="KW-0998">Cell outer membrane</keyword>
<gene>
    <name evidence="7" type="primary">flgH</name>
    <name evidence="8" type="ORF">KAJ83_08020</name>
</gene>
<dbReference type="Proteomes" id="UP000672602">
    <property type="component" value="Unassembled WGS sequence"/>
</dbReference>
<reference evidence="8" key="1">
    <citation type="submission" date="2021-04" db="EMBL/GenBank/DDBJ databases">
        <authorList>
            <person name="Zhang D.-C."/>
        </authorList>
    </citation>
    <scope>NUCLEOTIDE SEQUENCE</scope>
    <source>
        <strain evidence="8">CGMCC 1.15697</strain>
    </source>
</reference>
<keyword evidence="3" id="KW-0732">Signal</keyword>
<sequence length="269" mass="29123">MKAYSHTVPPSGARSTWHATLRGTVGRAALIGTLALSLGACNTLQRMSQVGDEPPLAGIENPTHQPGYKPISMPMPEPRTANREPNSLWRAGSRAFFKDLRASQVGDIVTIVIEIDEQAELSNNTTRTRDTSESVGIDALLGYEDAIGTVLPEAANPGSLLGFGGETNNTGGGTIDREEQIELQIAAVVSQVLPNGNLVLHGRQETRVNFEVRELQIAGIIRPQDITNQNTVSYEQIAEARLSYGGRGHITDFNQPRWGTQLVDVIMPF</sequence>
<proteinExistence type="inferred from homology"/>
<comment type="function">
    <text evidence="1 7">Assembles around the rod to form the L-ring and probably protects the motor/basal body from shearing forces during rotation.</text>
</comment>
<dbReference type="GO" id="GO:0003774">
    <property type="term" value="F:cytoskeletal motor activity"/>
    <property type="evidence" value="ECO:0007669"/>
    <property type="project" value="InterPro"/>
</dbReference>
<dbReference type="AlphaFoldDB" id="A0A8J7V0M8"/>
<keyword evidence="8" id="KW-0966">Cell projection</keyword>
<keyword evidence="9" id="KW-1185">Reference proteome</keyword>
<dbReference type="GO" id="GO:0009427">
    <property type="term" value="C:bacterial-type flagellum basal body, distal rod, L ring"/>
    <property type="evidence" value="ECO:0007669"/>
    <property type="project" value="InterPro"/>
</dbReference>
<dbReference type="PRINTS" id="PR01008">
    <property type="entry name" value="FLGLRINGFLGH"/>
</dbReference>